<dbReference type="RefSeq" id="WP_220201262.1">
    <property type="nucleotide sequence ID" value="NZ_BNJK01000001.1"/>
</dbReference>
<name>A0A8J3IFK2_9CHLR</name>
<dbReference type="Proteomes" id="UP000597444">
    <property type="component" value="Unassembled WGS sequence"/>
</dbReference>
<accession>A0A8J3IFK2</accession>
<sequence length="110" mass="12744">MITPAHPFCYEAVQRLVKQGLSHRAIARELHMHRESVIRYAKADCFPEKPERPVSPGILAPYEIYLRIRFLEGERNVLGLFREIVARGYTCSRMTVERFVLQASRNGTAR</sequence>
<evidence type="ECO:0000313" key="1">
    <source>
        <dbReference type="EMBL" id="GHO90289.1"/>
    </source>
</evidence>
<comment type="caution">
    <text evidence="1">The sequence shown here is derived from an EMBL/GenBank/DDBJ whole genome shotgun (WGS) entry which is preliminary data.</text>
</comment>
<keyword evidence="2" id="KW-1185">Reference proteome</keyword>
<evidence type="ECO:0000313" key="2">
    <source>
        <dbReference type="Proteomes" id="UP000597444"/>
    </source>
</evidence>
<dbReference type="AlphaFoldDB" id="A0A8J3IFK2"/>
<organism evidence="1 2">
    <name type="scientific">Reticulibacter mediterranei</name>
    <dbReference type="NCBI Taxonomy" id="2778369"/>
    <lineage>
        <taxon>Bacteria</taxon>
        <taxon>Bacillati</taxon>
        <taxon>Chloroflexota</taxon>
        <taxon>Ktedonobacteria</taxon>
        <taxon>Ktedonobacterales</taxon>
        <taxon>Reticulibacteraceae</taxon>
        <taxon>Reticulibacter</taxon>
    </lineage>
</organism>
<gene>
    <name evidence="1" type="ORF">KSF_003370</name>
</gene>
<dbReference type="EMBL" id="BNJK01000001">
    <property type="protein sequence ID" value="GHO90289.1"/>
    <property type="molecule type" value="Genomic_DNA"/>
</dbReference>
<reference evidence="1" key="1">
    <citation type="submission" date="2020-10" db="EMBL/GenBank/DDBJ databases">
        <title>Taxonomic study of unclassified bacteria belonging to the class Ktedonobacteria.</title>
        <authorList>
            <person name="Yabe S."/>
            <person name="Wang C.M."/>
            <person name="Zheng Y."/>
            <person name="Sakai Y."/>
            <person name="Cavaletti L."/>
            <person name="Monciardini P."/>
            <person name="Donadio S."/>
        </authorList>
    </citation>
    <scope>NUCLEOTIDE SEQUENCE</scope>
    <source>
        <strain evidence="1">ID150040</strain>
    </source>
</reference>
<evidence type="ECO:0008006" key="3">
    <source>
        <dbReference type="Google" id="ProtNLM"/>
    </source>
</evidence>
<proteinExistence type="predicted"/>
<protein>
    <recommendedName>
        <fullName evidence="3">IS21 family transposase</fullName>
    </recommendedName>
</protein>